<comment type="caution">
    <text evidence="3">The sequence shown here is derived from an EMBL/GenBank/DDBJ whole genome shotgun (WGS) entry which is preliminary data.</text>
</comment>
<feature type="signal peptide" evidence="1">
    <location>
        <begin position="1"/>
        <end position="27"/>
    </location>
</feature>
<evidence type="ECO:0000313" key="4">
    <source>
        <dbReference type="Proteomes" id="UP000553632"/>
    </source>
</evidence>
<dbReference type="AlphaFoldDB" id="A0A7J6TA37"/>
<keyword evidence="4" id="KW-1185">Reference proteome</keyword>
<organism evidence="3 4">
    <name type="scientific">Perkinsus olseni</name>
    <name type="common">Perkinsus atlanticus</name>
    <dbReference type="NCBI Taxonomy" id="32597"/>
    <lineage>
        <taxon>Eukaryota</taxon>
        <taxon>Sar</taxon>
        <taxon>Alveolata</taxon>
        <taxon>Perkinsozoa</taxon>
        <taxon>Perkinsea</taxon>
        <taxon>Perkinsida</taxon>
        <taxon>Perkinsidae</taxon>
        <taxon>Perkinsus</taxon>
    </lineage>
</organism>
<keyword evidence="1" id="KW-0732">Signal</keyword>
<dbReference type="EMBL" id="JABANM010030418">
    <property type="protein sequence ID" value="KAF4706279.1"/>
    <property type="molecule type" value="Genomic_DNA"/>
</dbReference>
<accession>A0A7J6TA37</accession>
<name>A0A7J6TA37_PEROL</name>
<evidence type="ECO:0000256" key="1">
    <source>
        <dbReference type="SAM" id="SignalP"/>
    </source>
</evidence>
<evidence type="ECO:0000313" key="2">
    <source>
        <dbReference type="EMBL" id="KAF4706279.1"/>
    </source>
</evidence>
<reference evidence="4 5" key="1">
    <citation type="submission" date="2020-04" db="EMBL/GenBank/DDBJ databases">
        <title>Perkinsus olseni comparative genomics.</title>
        <authorList>
            <person name="Bogema D.R."/>
        </authorList>
    </citation>
    <scope>NUCLEOTIDE SEQUENCE [LARGE SCALE GENOMIC DNA]</scope>
    <source>
        <strain evidence="2">ATCC PRA-205</strain>
        <strain evidence="3 4">ATCC PRA-207</strain>
    </source>
</reference>
<evidence type="ECO:0000313" key="3">
    <source>
        <dbReference type="EMBL" id="KAF4742108.1"/>
    </source>
</evidence>
<dbReference type="Proteomes" id="UP000574390">
    <property type="component" value="Unassembled WGS sequence"/>
</dbReference>
<dbReference type="EMBL" id="JABANO010012255">
    <property type="protein sequence ID" value="KAF4742108.1"/>
    <property type="molecule type" value="Genomic_DNA"/>
</dbReference>
<sequence length="239" mass="26977">MSTKQFILGAPALVAVALLSNLPFSGATEPAALHDEKPDYPPQSKDESFYVLHVQPDTNVLCGYGNETVRNGQLPQLQISVRRSSIRTSVVRCPKTGDWDAFELKYTSRNLLWWDKRNYNSMSSYGYSFLLADLPSSIRQDPLRALTYDAGHAISRLYPIGEKPHLEDRFRITLSDFAEARENNDNDMLEVIKTIDEVCSAAMTVLKKRYPTFDDLCADYDTTAKIVHSAAGKHVRKLR</sequence>
<evidence type="ECO:0000313" key="5">
    <source>
        <dbReference type="Proteomes" id="UP000574390"/>
    </source>
</evidence>
<gene>
    <name evidence="2" type="ORF">FOZ62_007409</name>
    <name evidence="3" type="ORF">FOZ63_008135</name>
</gene>
<feature type="chain" id="PRO_5036400767" evidence="1">
    <location>
        <begin position="28"/>
        <end position="239"/>
    </location>
</feature>
<proteinExistence type="predicted"/>
<protein>
    <submittedName>
        <fullName evidence="3">Uncharacterized protein</fullName>
    </submittedName>
</protein>
<dbReference type="Proteomes" id="UP000553632">
    <property type="component" value="Unassembled WGS sequence"/>
</dbReference>